<dbReference type="Proteomes" id="UP000475862">
    <property type="component" value="Unassembled WGS sequence"/>
</dbReference>
<dbReference type="AlphaFoldDB" id="A0A6G0TE94"/>
<evidence type="ECO:0000313" key="1">
    <source>
        <dbReference type="EMBL" id="KAE9531415.1"/>
    </source>
</evidence>
<reference evidence="1 2" key="1">
    <citation type="submission" date="2019-08" db="EMBL/GenBank/DDBJ databases">
        <title>The genome of the soybean aphid Biotype 1, its phylome, world population structure and adaptation to the North American continent.</title>
        <authorList>
            <person name="Giordano R."/>
            <person name="Donthu R.K."/>
            <person name="Hernandez A.G."/>
            <person name="Wright C.L."/>
            <person name="Zimin A.V."/>
        </authorList>
    </citation>
    <scope>NUCLEOTIDE SEQUENCE [LARGE SCALE GENOMIC DNA]</scope>
    <source>
        <tissue evidence="1">Whole aphids</tissue>
    </source>
</reference>
<dbReference type="EMBL" id="VYZN01000041">
    <property type="protein sequence ID" value="KAE9531415.1"/>
    <property type="molecule type" value="Genomic_DNA"/>
</dbReference>
<comment type="caution">
    <text evidence="1">The sequence shown here is derived from an EMBL/GenBank/DDBJ whole genome shotgun (WGS) entry which is preliminary data.</text>
</comment>
<feature type="non-terminal residue" evidence="1">
    <location>
        <position position="1"/>
    </location>
</feature>
<proteinExistence type="predicted"/>
<gene>
    <name evidence="1" type="ORF">AGLY_010621</name>
</gene>
<evidence type="ECO:0000313" key="2">
    <source>
        <dbReference type="Proteomes" id="UP000475862"/>
    </source>
</evidence>
<organism evidence="1 2">
    <name type="scientific">Aphis glycines</name>
    <name type="common">Soybean aphid</name>
    <dbReference type="NCBI Taxonomy" id="307491"/>
    <lineage>
        <taxon>Eukaryota</taxon>
        <taxon>Metazoa</taxon>
        <taxon>Ecdysozoa</taxon>
        <taxon>Arthropoda</taxon>
        <taxon>Hexapoda</taxon>
        <taxon>Insecta</taxon>
        <taxon>Pterygota</taxon>
        <taxon>Neoptera</taxon>
        <taxon>Paraneoptera</taxon>
        <taxon>Hemiptera</taxon>
        <taxon>Sternorrhyncha</taxon>
        <taxon>Aphidomorpha</taxon>
        <taxon>Aphidoidea</taxon>
        <taxon>Aphididae</taxon>
        <taxon>Aphidini</taxon>
        <taxon>Aphis</taxon>
        <taxon>Aphis</taxon>
    </lineage>
</organism>
<name>A0A6G0TE94_APHGL</name>
<protein>
    <submittedName>
        <fullName evidence="1">Uncharacterized protein</fullName>
    </submittedName>
</protein>
<sequence>PDAKLSITVHPIFNIDTYISIQKDCNSKKYIINQYGLKNKQDNNNLQIKTVIYVSNNKNKKNYAPKETSRNIKLLVDACFASEAFFLADLLLRQSATTVTFDDIVVVGPLLLSSDISPALLSDTLVSSLSETTFNGPYALSSASDASLSLGLDPSTSELSVSTLSTDELYIRGDKFMSSALLHSDKALFFKIPRY</sequence>
<keyword evidence="2" id="KW-1185">Reference proteome</keyword>
<accession>A0A6G0TE94</accession>